<feature type="region of interest" description="Disordered" evidence="6">
    <location>
        <begin position="332"/>
        <end position="355"/>
    </location>
</feature>
<dbReference type="STRING" id="1036611.A0A1L9PB53"/>
<accession>A0A1L9PB53</accession>
<reference evidence="9" key="1">
    <citation type="journal article" date="2017" name="Genome Biol.">
        <title>Comparative genomics reveals high biological diversity and specific adaptations in the industrially and medically important fungal genus Aspergillus.</title>
        <authorList>
            <person name="de Vries R.P."/>
            <person name="Riley R."/>
            <person name="Wiebenga A."/>
            <person name="Aguilar-Osorio G."/>
            <person name="Amillis S."/>
            <person name="Uchima C.A."/>
            <person name="Anderluh G."/>
            <person name="Asadollahi M."/>
            <person name="Askin M."/>
            <person name="Barry K."/>
            <person name="Battaglia E."/>
            <person name="Bayram O."/>
            <person name="Benocci T."/>
            <person name="Braus-Stromeyer S.A."/>
            <person name="Caldana C."/>
            <person name="Canovas D."/>
            <person name="Cerqueira G.C."/>
            <person name="Chen F."/>
            <person name="Chen W."/>
            <person name="Choi C."/>
            <person name="Clum A."/>
            <person name="Dos Santos R.A."/>
            <person name="Damasio A.R."/>
            <person name="Diallinas G."/>
            <person name="Emri T."/>
            <person name="Fekete E."/>
            <person name="Flipphi M."/>
            <person name="Freyberg S."/>
            <person name="Gallo A."/>
            <person name="Gournas C."/>
            <person name="Habgood R."/>
            <person name="Hainaut M."/>
            <person name="Harispe M.L."/>
            <person name="Henrissat B."/>
            <person name="Hilden K.S."/>
            <person name="Hope R."/>
            <person name="Hossain A."/>
            <person name="Karabika E."/>
            <person name="Karaffa L."/>
            <person name="Karanyi Z."/>
            <person name="Krasevec N."/>
            <person name="Kuo A."/>
            <person name="Kusch H."/>
            <person name="LaButti K."/>
            <person name="Lagendijk E.L."/>
            <person name="Lapidus A."/>
            <person name="Levasseur A."/>
            <person name="Lindquist E."/>
            <person name="Lipzen A."/>
            <person name="Logrieco A.F."/>
            <person name="MacCabe A."/>
            <person name="Maekelae M.R."/>
            <person name="Malavazi I."/>
            <person name="Melin P."/>
            <person name="Meyer V."/>
            <person name="Mielnichuk N."/>
            <person name="Miskei M."/>
            <person name="Molnar A.P."/>
            <person name="Mule G."/>
            <person name="Ngan C.Y."/>
            <person name="Orejas M."/>
            <person name="Orosz E."/>
            <person name="Ouedraogo J.P."/>
            <person name="Overkamp K.M."/>
            <person name="Park H.-S."/>
            <person name="Perrone G."/>
            <person name="Piumi F."/>
            <person name="Punt P.J."/>
            <person name="Ram A.F."/>
            <person name="Ramon A."/>
            <person name="Rauscher S."/>
            <person name="Record E."/>
            <person name="Riano-Pachon D.M."/>
            <person name="Robert V."/>
            <person name="Roehrig J."/>
            <person name="Ruller R."/>
            <person name="Salamov A."/>
            <person name="Salih N.S."/>
            <person name="Samson R.A."/>
            <person name="Sandor E."/>
            <person name="Sanguinetti M."/>
            <person name="Schuetze T."/>
            <person name="Sepcic K."/>
            <person name="Shelest E."/>
            <person name="Sherlock G."/>
            <person name="Sophianopoulou V."/>
            <person name="Squina F.M."/>
            <person name="Sun H."/>
            <person name="Susca A."/>
            <person name="Todd R.B."/>
            <person name="Tsang A."/>
            <person name="Unkles S.E."/>
            <person name="van de Wiele N."/>
            <person name="van Rossen-Uffink D."/>
            <person name="Oliveira J.V."/>
            <person name="Vesth T.C."/>
            <person name="Visser J."/>
            <person name="Yu J.-H."/>
            <person name="Zhou M."/>
            <person name="Andersen M.R."/>
            <person name="Archer D.B."/>
            <person name="Baker S.E."/>
            <person name="Benoit I."/>
            <person name="Brakhage A.A."/>
            <person name="Braus G.H."/>
            <person name="Fischer R."/>
            <person name="Frisvad J.C."/>
            <person name="Goldman G.H."/>
            <person name="Houbraken J."/>
            <person name="Oakley B."/>
            <person name="Pocsi I."/>
            <person name="Scazzocchio C."/>
            <person name="Seiboth B."/>
            <person name="vanKuyk P.A."/>
            <person name="Wortman J."/>
            <person name="Dyer P.S."/>
            <person name="Grigoriev I.V."/>
        </authorList>
    </citation>
    <scope>NUCLEOTIDE SEQUENCE [LARGE SCALE GENOMIC DNA]</scope>
    <source>
        <strain evidence="9">CBS 583.65</strain>
    </source>
</reference>
<dbReference type="EMBL" id="KV878126">
    <property type="protein sequence ID" value="OJI98741.1"/>
    <property type="molecule type" value="Genomic_DNA"/>
</dbReference>
<feature type="region of interest" description="Disordered" evidence="6">
    <location>
        <begin position="214"/>
        <end position="233"/>
    </location>
</feature>
<dbReference type="SUPFAM" id="SSF57850">
    <property type="entry name" value="RING/U-box"/>
    <property type="match status" value="1"/>
</dbReference>
<evidence type="ECO:0000256" key="1">
    <source>
        <dbReference type="ARBA" id="ARBA00022723"/>
    </source>
</evidence>
<keyword evidence="9" id="KW-1185">Reference proteome</keyword>
<dbReference type="GO" id="GO:0008270">
    <property type="term" value="F:zinc ion binding"/>
    <property type="evidence" value="ECO:0007669"/>
    <property type="project" value="UniProtKB-KW"/>
</dbReference>
<feature type="domain" description="RING-type" evidence="7">
    <location>
        <begin position="12"/>
        <end position="53"/>
    </location>
</feature>
<feature type="region of interest" description="Disordered" evidence="6">
    <location>
        <begin position="245"/>
        <end position="308"/>
    </location>
</feature>
<dbReference type="InterPro" id="IPR001841">
    <property type="entry name" value="Znf_RING"/>
</dbReference>
<dbReference type="PANTHER" id="PTHR14305">
    <property type="entry name" value="E3 UBIQUITIN-PROTEIN LIGASE CCNB1IP1"/>
    <property type="match status" value="1"/>
</dbReference>
<evidence type="ECO:0000313" key="8">
    <source>
        <dbReference type="EMBL" id="OJI98741.1"/>
    </source>
</evidence>
<feature type="compositionally biased region" description="Polar residues" evidence="6">
    <location>
        <begin position="218"/>
        <end position="233"/>
    </location>
</feature>
<evidence type="ECO:0000259" key="7">
    <source>
        <dbReference type="PROSITE" id="PS50089"/>
    </source>
</evidence>
<dbReference type="Gene3D" id="3.30.40.10">
    <property type="entry name" value="Zinc/RING finger domain, C3HC4 (zinc finger)"/>
    <property type="match status" value="1"/>
</dbReference>
<feature type="compositionally biased region" description="Polar residues" evidence="6">
    <location>
        <begin position="299"/>
        <end position="308"/>
    </location>
</feature>
<dbReference type="RefSeq" id="XP_040664504.1">
    <property type="nucleotide sequence ID" value="XM_040808140.1"/>
</dbReference>
<organism evidence="8 9">
    <name type="scientific">Aspergillus versicolor CBS 583.65</name>
    <dbReference type="NCBI Taxonomy" id="1036611"/>
    <lineage>
        <taxon>Eukaryota</taxon>
        <taxon>Fungi</taxon>
        <taxon>Dikarya</taxon>
        <taxon>Ascomycota</taxon>
        <taxon>Pezizomycotina</taxon>
        <taxon>Eurotiomycetes</taxon>
        <taxon>Eurotiomycetidae</taxon>
        <taxon>Eurotiales</taxon>
        <taxon>Aspergillaceae</taxon>
        <taxon>Aspergillus</taxon>
        <taxon>Aspergillus subgen. Nidulantes</taxon>
    </lineage>
</organism>
<proteinExistence type="predicted"/>
<dbReference type="PROSITE" id="PS00518">
    <property type="entry name" value="ZF_RING_1"/>
    <property type="match status" value="1"/>
</dbReference>
<dbReference type="GO" id="GO:0061630">
    <property type="term" value="F:ubiquitin protein ligase activity"/>
    <property type="evidence" value="ECO:0007669"/>
    <property type="project" value="InterPro"/>
</dbReference>
<evidence type="ECO:0000256" key="2">
    <source>
        <dbReference type="ARBA" id="ARBA00022771"/>
    </source>
</evidence>
<dbReference type="VEuPathDB" id="FungiDB:ASPVEDRAFT_147930"/>
<evidence type="ECO:0000313" key="9">
    <source>
        <dbReference type="Proteomes" id="UP000184073"/>
    </source>
</evidence>
<dbReference type="AlphaFoldDB" id="A0A1L9PB53"/>
<dbReference type="InterPro" id="IPR017907">
    <property type="entry name" value="Znf_RING_CS"/>
</dbReference>
<keyword evidence="3" id="KW-0862">Zinc</keyword>
<keyword evidence="5" id="KW-0175">Coiled coil</keyword>
<name>A0A1L9PB53_ASPVE</name>
<dbReference type="OrthoDB" id="441210at2759"/>
<evidence type="ECO:0000256" key="4">
    <source>
        <dbReference type="PROSITE-ProRule" id="PRU00175"/>
    </source>
</evidence>
<evidence type="ECO:0000256" key="5">
    <source>
        <dbReference type="SAM" id="Coils"/>
    </source>
</evidence>
<keyword evidence="2 4" id="KW-0863">Zinc-finger</keyword>
<keyword evidence="1" id="KW-0479">Metal-binding</keyword>
<dbReference type="GO" id="GO:0007131">
    <property type="term" value="P:reciprocal meiotic recombination"/>
    <property type="evidence" value="ECO:0007669"/>
    <property type="project" value="InterPro"/>
</dbReference>
<protein>
    <recommendedName>
        <fullName evidence="7">RING-type domain-containing protein</fullName>
    </recommendedName>
</protein>
<dbReference type="InterPro" id="IPR042448">
    <property type="entry name" value="CCNB1IP1"/>
</dbReference>
<evidence type="ECO:0000256" key="3">
    <source>
        <dbReference type="ARBA" id="ARBA00022833"/>
    </source>
</evidence>
<sequence>MDFYLRCNSLSCRGSLKERAVVTTCSHIFCLQCAEALGLSRPTGGERRCPACDMTLINPDDAVSTVLNPTEDYKTSVLSGLDPNTIMECTGRALQFWSYQTTQEIFYQEFLGKTLTDKYTNLNSQMDKVIHNANKEISTLQTRLIDMQTAQEQLRKKNQELADMYREKCKKFTQITHLYNLLKSRAMRSQMQNAAASQAFNDLEISRNGPASLVAQAHSAQAPPQTPSAFQQRTNPVDLDGVEQLHRHQRSGTGSSKGTKKKSIPTAMAPPSRPSIGMRRGEPPNATPQHRTRLAGASRPSTSTGLSQLPNENIMLERFHAERPPTVTEGFMNDHHHHSSRRQTLNVQTGRSPDETPGIRSFFNTTMG</sequence>
<dbReference type="GeneID" id="63723651"/>
<gene>
    <name evidence="8" type="ORF">ASPVEDRAFT_147930</name>
</gene>
<dbReference type="Proteomes" id="UP000184073">
    <property type="component" value="Unassembled WGS sequence"/>
</dbReference>
<feature type="coiled-coil region" evidence="5">
    <location>
        <begin position="130"/>
        <end position="167"/>
    </location>
</feature>
<dbReference type="PANTHER" id="PTHR14305:SF0">
    <property type="entry name" value="E3 UBIQUITIN-PROTEIN LIGASE CCNB1IP1"/>
    <property type="match status" value="1"/>
</dbReference>
<evidence type="ECO:0000256" key="6">
    <source>
        <dbReference type="SAM" id="MobiDB-lite"/>
    </source>
</evidence>
<dbReference type="Pfam" id="PF14634">
    <property type="entry name" value="zf-RING_5"/>
    <property type="match status" value="1"/>
</dbReference>
<dbReference type="InterPro" id="IPR013083">
    <property type="entry name" value="Znf_RING/FYVE/PHD"/>
</dbReference>
<dbReference type="PROSITE" id="PS50089">
    <property type="entry name" value="ZF_RING_2"/>
    <property type="match status" value="1"/>
</dbReference>
<feature type="compositionally biased region" description="Polar residues" evidence="6">
    <location>
        <begin position="342"/>
        <end position="351"/>
    </location>
</feature>
<dbReference type="GO" id="GO:0000795">
    <property type="term" value="C:synaptonemal complex"/>
    <property type="evidence" value="ECO:0007669"/>
    <property type="project" value="InterPro"/>
</dbReference>